<dbReference type="STRING" id="361279.SAMN05421663_101317"/>
<protein>
    <submittedName>
        <fullName evidence="3">Glycosyltransferase involved in cell wall bisynthesis</fullName>
    </submittedName>
</protein>
<dbReference type="PANTHER" id="PTHR45947">
    <property type="entry name" value="SULFOQUINOVOSYL TRANSFERASE SQD2"/>
    <property type="match status" value="1"/>
</dbReference>
<dbReference type="PANTHER" id="PTHR45947:SF3">
    <property type="entry name" value="SULFOQUINOVOSYL TRANSFERASE SQD2"/>
    <property type="match status" value="1"/>
</dbReference>
<evidence type="ECO:0000313" key="4">
    <source>
        <dbReference type="Proteomes" id="UP000198666"/>
    </source>
</evidence>
<dbReference type="Pfam" id="PF13439">
    <property type="entry name" value="Glyco_transf_4"/>
    <property type="match status" value="1"/>
</dbReference>
<dbReference type="OrthoDB" id="9804196at2"/>
<name>A0A1G6IKY4_9BACI</name>
<feature type="domain" description="Glycosyltransferase subfamily 4-like N-terminal" evidence="2">
    <location>
        <begin position="14"/>
        <end position="173"/>
    </location>
</feature>
<dbReference type="InterPro" id="IPR001296">
    <property type="entry name" value="Glyco_trans_1"/>
</dbReference>
<dbReference type="Gene3D" id="3.40.50.2000">
    <property type="entry name" value="Glycogen Phosphorylase B"/>
    <property type="match status" value="2"/>
</dbReference>
<keyword evidence="4" id="KW-1185">Reference proteome</keyword>
<dbReference type="InterPro" id="IPR050194">
    <property type="entry name" value="Glycosyltransferase_grp1"/>
</dbReference>
<feature type="domain" description="Glycosyl transferase family 1" evidence="1">
    <location>
        <begin position="185"/>
        <end position="311"/>
    </location>
</feature>
<dbReference type="AlphaFoldDB" id="A0A1G6IKY4"/>
<accession>A0A1G6IKY4</accession>
<sequence>MIRILHVVSSMDRGGIETFIMNVYRNIDRNAIQFDFLVHTERECAYDKEITELGGKIYRVPPRNKGIFTNYQALKKFFHEHKEYLIVHQHVSSLTYITPLIVSKRFGVPVRIVHGHSTTQGGNKLNKYLHKLNRKYIKRVVTNRFACSKLSAKWTFGEVEEQIDIIKNGIDTAAFAYDKKVREYVRRKFGLNGKFVIGHIGRFNKVKNHSFLIKIFSEITKQKPSSVLILIGEGKEKKEIQKEAAELNIEDKVLFLSPTNNVKDFYQAMDVFVFPSLNEGLGIVLLEAQASGLVSYASKHRVPEEVNVTKNVNFIELEKGPYIWAKEIINSHKNRQSFIKQIDQKGYGIKEVSNYLQEFYSGRYRR</sequence>
<dbReference type="Pfam" id="PF00534">
    <property type="entry name" value="Glycos_transf_1"/>
    <property type="match status" value="1"/>
</dbReference>
<dbReference type="Proteomes" id="UP000198666">
    <property type="component" value="Unassembled WGS sequence"/>
</dbReference>
<keyword evidence="3" id="KW-0808">Transferase</keyword>
<dbReference type="SUPFAM" id="SSF53756">
    <property type="entry name" value="UDP-Glycosyltransferase/glycogen phosphorylase"/>
    <property type="match status" value="1"/>
</dbReference>
<dbReference type="EMBL" id="FMZB01000001">
    <property type="protein sequence ID" value="SDC07148.1"/>
    <property type="molecule type" value="Genomic_DNA"/>
</dbReference>
<reference evidence="4" key="1">
    <citation type="submission" date="2016-10" db="EMBL/GenBank/DDBJ databases">
        <authorList>
            <person name="Varghese N."/>
            <person name="Submissions S."/>
        </authorList>
    </citation>
    <scope>NUCLEOTIDE SEQUENCE [LARGE SCALE GENOMIC DNA]</scope>
    <source>
        <strain evidence="4">DSM 21620</strain>
    </source>
</reference>
<proteinExistence type="predicted"/>
<dbReference type="CDD" id="cd03812">
    <property type="entry name" value="GT4_CapH-like"/>
    <property type="match status" value="1"/>
</dbReference>
<evidence type="ECO:0000259" key="1">
    <source>
        <dbReference type="Pfam" id="PF00534"/>
    </source>
</evidence>
<dbReference type="GO" id="GO:0016757">
    <property type="term" value="F:glycosyltransferase activity"/>
    <property type="evidence" value="ECO:0007669"/>
    <property type="project" value="InterPro"/>
</dbReference>
<organism evidence="3 4">
    <name type="scientific">Terribacillus halophilus</name>
    <dbReference type="NCBI Taxonomy" id="361279"/>
    <lineage>
        <taxon>Bacteria</taxon>
        <taxon>Bacillati</taxon>
        <taxon>Bacillota</taxon>
        <taxon>Bacilli</taxon>
        <taxon>Bacillales</taxon>
        <taxon>Bacillaceae</taxon>
        <taxon>Terribacillus</taxon>
    </lineage>
</organism>
<gene>
    <name evidence="3" type="ORF">SAMN05421663_101317</name>
</gene>
<evidence type="ECO:0000313" key="3">
    <source>
        <dbReference type="EMBL" id="SDC07148.1"/>
    </source>
</evidence>
<evidence type="ECO:0000259" key="2">
    <source>
        <dbReference type="Pfam" id="PF13439"/>
    </source>
</evidence>
<dbReference type="InterPro" id="IPR028098">
    <property type="entry name" value="Glyco_trans_4-like_N"/>
</dbReference>